<proteinExistence type="inferred from homology"/>
<gene>
    <name evidence="5" type="ORF">PHYSODRAFT_563705</name>
</gene>
<dbReference type="GO" id="GO:0016887">
    <property type="term" value="F:ATP hydrolysis activity"/>
    <property type="evidence" value="ECO:0007669"/>
    <property type="project" value="InterPro"/>
</dbReference>
<dbReference type="NCBIfam" id="NF040713">
    <property type="entry name" value="ZapE"/>
    <property type="match status" value="1"/>
</dbReference>
<dbReference type="AlphaFoldDB" id="G5A1N1"/>
<dbReference type="GO" id="GO:0005524">
    <property type="term" value="F:ATP binding"/>
    <property type="evidence" value="ECO:0007669"/>
    <property type="project" value="UniProtKB-KW"/>
</dbReference>
<evidence type="ECO:0000256" key="2">
    <source>
        <dbReference type="ARBA" id="ARBA00022741"/>
    </source>
</evidence>
<dbReference type="SUPFAM" id="SSF52540">
    <property type="entry name" value="P-loop containing nucleoside triphosphate hydrolases"/>
    <property type="match status" value="1"/>
</dbReference>
<dbReference type="InParanoid" id="G5A1N1"/>
<reference evidence="5 6" key="1">
    <citation type="journal article" date="2006" name="Science">
        <title>Phytophthora genome sequences uncover evolutionary origins and mechanisms of pathogenesis.</title>
        <authorList>
            <person name="Tyler B.M."/>
            <person name="Tripathy S."/>
            <person name="Zhang X."/>
            <person name="Dehal P."/>
            <person name="Jiang R.H."/>
            <person name="Aerts A."/>
            <person name="Arredondo F.D."/>
            <person name="Baxter L."/>
            <person name="Bensasson D."/>
            <person name="Beynon J.L."/>
            <person name="Chapman J."/>
            <person name="Damasceno C.M."/>
            <person name="Dorrance A.E."/>
            <person name="Dou D."/>
            <person name="Dickerman A.W."/>
            <person name="Dubchak I.L."/>
            <person name="Garbelotto M."/>
            <person name="Gijzen M."/>
            <person name="Gordon S.G."/>
            <person name="Govers F."/>
            <person name="Grunwald N.J."/>
            <person name="Huang W."/>
            <person name="Ivors K.L."/>
            <person name="Jones R.W."/>
            <person name="Kamoun S."/>
            <person name="Krampis K."/>
            <person name="Lamour K.H."/>
            <person name="Lee M.K."/>
            <person name="McDonald W.H."/>
            <person name="Medina M."/>
            <person name="Meijer H.J."/>
            <person name="Nordberg E.K."/>
            <person name="Maclean D.J."/>
            <person name="Ospina-Giraldo M.D."/>
            <person name="Morris P.F."/>
            <person name="Phuntumart V."/>
            <person name="Putnam N.H."/>
            <person name="Rash S."/>
            <person name="Rose J.K."/>
            <person name="Sakihama Y."/>
            <person name="Salamov A.A."/>
            <person name="Savidor A."/>
            <person name="Scheuring C.F."/>
            <person name="Smith B.M."/>
            <person name="Sobral B.W."/>
            <person name="Terry A."/>
            <person name="Torto-Alalibo T.A."/>
            <person name="Win J."/>
            <person name="Xu Z."/>
            <person name="Zhang H."/>
            <person name="Grigoriev I.V."/>
            <person name="Rokhsar D.S."/>
            <person name="Boore J.L."/>
        </authorList>
    </citation>
    <scope>NUCLEOTIDE SEQUENCE [LARGE SCALE GENOMIC DNA]</scope>
    <source>
        <strain evidence="5 6">P6497</strain>
    </source>
</reference>
<sequence>MLRLTARRVAAPRACNALQPAAAAARWSSSSIPSSQHVLHGVYKQRADGGDVTYDPVQVRAVHHLDALYDELVSYGGPKPRPAASASSGSWWQKLTGKEDKPQQPAVADAPKGLYLYGGVGCGKTFVMDMFFDNVPVERKLRVHFHEFMLDIHKQMHELRRQGFHEDPIPHIADKLLEDSWLLCFDEFQVTDVADALILRRLFSALLARGFVMVATSNRAPCDLYKNGLQRELFVPFIDLLGERCNVVSLEDSTTDYRVLKGAVHADNVYEYPITPDTRAAFDYEFMKYCQGEETVETYVTTQGRQVHVPEAAVEAGCCRFSFRDLCDKPLGAADYLAIAEAFSVVFVSDIPMLNAERLNQMRRFITFVDCMYDKGVRVSFSWI</sequence>
<keyword evidence="2" id="KW-0547">Nucleotide-binding</keyword>
<dbReference type="PANTHER" id="PTHR12169:SF6">
    <property type="entry name" value="AFG1-LIKE ATPASE"/>
    <property type="match status" value="1"/>
</dbReference>
<dbReference type="EMBL" id="JH159158">
    <property type="protein sequence ID" value="EGZ10829.1"/>
    <property type="molecule type" value="Genomic_DNA"/>
</dbReference>
<evidence type="ECO:0000256" key="4">
    <source>
        <dbReference type="SAM" id="MobiDB-lite"/>
    </source>
</evidence>
<dbReference type="PANTHER" id="PTHR12169">
    <property type="entry name" value="ATPASE N2B"/>
    <property type="match status" value="1"/>
</dbReference>
<organism evidence="5 6">
    <name type="scientific">Phytophthora sojae (strain P6497)</name>
    <name type="common">Soybean stem and root rot agent</name>
    <name type="synonym">Phytophthora megasperma f. sp. glycines</name>
    <dbReference type="NCBI Taxonomy" id="1094619"/>
    <lineage>
        <taxon>Eukaryota</taxon>
        <taxon>Sar</taxon>
        <taxon>Stramenopiles</taxon>
        <taxon>Oomycota</taxon>
        <taxon>Peronosporomycetes</taxon>
        <taxon>Peronosporales</taxon>
        <taxon>Peronosporaceae</taxon>
        <taxon>Phytophthora</taxon>
    </lineage>
</organism>
<dbReference type="FunFam" id="3.40.50.300:FF:004948">
    <property type="entry name" value="Uncharacterized protein"/>
    <property type="match status" value="1"/>
</dbReference>
<dbReference type="InterPro" id="IPR005654">
    <property type="entry name" value="ATPase_AFG1-like"/>
</dbReference>
<dbReference type="Gene3D" id="3.40.50.300">
    <property type="entry name" value="P-loop containing nucleotide triphosphate hydrolases"/>
    <property type="match status" value="1"/>
</dbReference>
<dbReference type="GO" id="GO:0005739">
    <property type="term" value="C:mitochondrion"/>
    <property type="evidence" value="ECO:0007669"/>
    <property type="project" value="TreeGrafter"/>
</dbReference>
<evidence type="ECO:0000256" key="3">
    <source>
        <dbReference type="ARBA" id="ARBA00022840"/>
    </source>
</evidence>
<dbReference type="Pfam" id="PF03969">
    <property type="entry name" value="AFG1_ATPase"/>
    <property type="match status" value="1"/>
</dbReference>
<keyword evidence="3" id="KW-0067">ATP-binding</keyword>
<evidence type="ECO:0000313" key="6">
    <source>
        <dbReference type="Proteomes" id="UP000002640"/>
    </source>
</evidence>
<dbReference type="GeneID" id="20663754"/>
<dbReference type="InterPro" id="IPR027417">
    <property type="entry name" value="P-loop_NTPase"/>
</dbReference>
<dbReference type="Proteomes" id="UP000002640">
    <property type="component" value="Unassembled WGS sequence"/>
</dbReference>
<keyword evidence="6" id="KW-1185">Reference proteome</keyword>
<protein>
    <recommendedName>
        <fullName evidence="7">ATPase</fullName>
    </recommendedName>
</protein>
<dbReference type="OMA" id="ARRFINM"/>
<evidence type="ECO:0000256" key="1">
    <source>
        <dbReference type="ARBA" id="ARBA00010322"/>
    </source>
</evidence>
<feature type="region of interest" description="Disordered" evidence="4">
    <location>
        <begin position="79"/>
        <end position="106"/>
    </location>
</feature>
<dbReference type="RefSeq" id="XP_009533574.1">
    <property type="nucleotide sequence ID" value="XM_009535279.1"/>
</dbReference>
<name>G5A1N1_PHYSP</name>
<evidence type="ECO:0008006" key="7">
    <source>
        <dbReference type="Google" id="ProtNLM"/>
    </source>
</evidence>
<accession>G5A1N1</accession>
<evidence type="ECO:0000313" key="5">
    <source>
        <dbReference type="EMBL" id="EGZ10829.1"/>
    </source>
</evidence>
<dbReference type="KEGG" id="psoj:PHYSODRAFT_563705"/>
<comment type="similarity">
    <text evidence="1">Belongs to the AFG1 ATPase family.</text>
</comment>